<dbReference type="GO" id="GO:0046872">
    <property type="term" value="F:metal ion binding"/>
    <property type="evidence" value="ECO:0007669"/>
    <property type="project" value="UniProtKB-KW"/>
</dbReference>
<organism evidence="4 5">
    <name type="scientific">Ignelater luminosus</name>
    <name type="common">Cucubano</name>
    <name type="synonym">Pyrophorus luminosus</name>
    <dbReference type="NCBI Taxonomy" id="2038154"/>
    <lineage>
        <taxon>Eukaryota</taxon>
        <taxon>Metazoa</taxon>
        <taxon>Ecdysozoa</taxon>
        <taxon>Arthropoda</taxon>
        <taxon>Hexapoda</taxon>
        <taxon>Insecta</taxon>
        <taxon>Pterygota</taxon>
        <taxon>Neoptera</taxon>
        <taxon>Endopterygota</taxon>
        <taxon>Coleoptera</taxon>
        <taxon>Polyphaga</taxon>
        <taxon>Elateriformia</taxon>
        <taxon>Elateroidea</taxon>
        <taxon>Elateridae</taxon>
        <taxon>Agrypninae</taxon>
        <taxon>Pyrophorini</taxon>
        <taxon>Ignelater</taxon>
    </lineage>
</organism>
<name>A0A8K0FZY1_IGNLU</name>
<evidence type="ECO:0000256" key="2">
    <source>
        <dbReference type="ARBA" id="ARBA00022723"/>
    </source>
</evidence>
<evidence type="ECO:0000256" key="1">
    <source>
        <dbReference type="ARBA" id="ARBA00001968"/>
    </source>
</evidence>
<sequence length="311" mass="35744">MKVCSLHFKNDDFFFGGAHINKINRLRKTAVPSQNLPVCSHDCILSPTQMQWHLDRVQRLQNRAKNKSVQKAVKHVEELPDLTAGGSVMITPVEIKKTYEDKGVQVNTYDDFTSYNIENLMDSDYNSSDEETEEISKICGFGEKIVPAMSTNQFKIHFRLNVDVFETAAKTAFNRQKTYHAYPLATYLMVPYKDNGNLTPREKNFNLILSKSRAVIENAYALLKGRFRRLKYIETVRMEFIVLLVMSATILHNLCILCDDKVEELFSMEKEILEERETAPVVNACEEIRNRGNAAAIQKRRDIENSLPLII</sequence>
<dbReference type="InterPro" id="IPR027806">
    <property type="entry name" value="HARBI1_dom"/>
</dbReference>
<dbReference type="OrthoDB" id="6619240at2759"/>
<evidence type="ECO:0000313" key="5">
    <source>
        <dbReference type="Proteomes" id="UP000801492"/>
    </source>
</evidence>
<evidence type="ECO:0000259" key="3">
    <source>
        <dbReference type="Pfam" id="PF13359"/>
    </source>
</evidence>
<feature type="domain" description="DDE Tnp4" evidence="3">
    <location>
        <begin position="181"/>
        <end position="253"/>
    </location>
</feature>
<dbReference type="Pfam" id="PF13359">
    <property type="entry name" value="DDE_Tnp_4"/>
    <property type="match status" value="1"/>
</dbReference>
<protein>
    <recommendedName>
        <fullName evidence="3">DDE Tnp4 domain-containing protein</fullName>
    </recommendedName>
</protein>
<comment type="caution">
    <text evidence="4">The sequence shown here is derived from an EMBL/GenBank/DDBJ whole genome shotgun (WGS) entry which is preliminary data.</text>
</comment>
<gene>
    <name evidence="4" type="ORF">ILUMI_25559</name>
</gene>
<keyword evidence="5" id="KW-1185">Reference proteome</keyword>
<proteinExistence type="predicted"/>
<dbReference type="AlphaFoldDB" id="A0A8K0FZY1"/>
<accession>A0A8K0FZY1</accession>
<dbReference type="Proteomes" id="UP000801492">
    <property type="component" value="Unassembled WGS sequence"/>
</dbReference>
<keyword evidence="2" id="KW-0479">Metal-binding</keyword>
<comment type="cofactor">
    <cofactor evidence="1">
        <name>a divalent metal cation</name>
        <dbReference type="ChEBI" id="CHEBI:60240"/>
    </cofactor>
</comment>
<evidence type="ECO:0000313" key="4">
    <source>
        <dbReference type="EMBL" id="KAF2880619.1"/>
    </source>
</evidence>
<reference evidence="4" key="1">
    <citation type="submission" date="2019-08" db="EMBL/GenBank/DDBJ databases">
        <title>The genome of the North American firefly Photinus pyralis.</title>
        <authorList>
            <consortium name="Photinus pyralis genome working group"/>
            <person name="Fallon T.R."/>
            <person name="Sander Lower S.E."/>
            <person name="Weng J.-K."/>
        </authorList>
    </citation>
    <scope>NUCLEOTIDE SEQUENCE</scope>
    <source>
        <strain evidence="4">TRF0915ILg1</strain>
        <tissue evidence="4">Whole body</tissue>
    </source>
</reference>
<dbReference type="EMBL" id="VTPC01090936">
    <property type="protein sequence ID" value="KAF2880619.1"/>
    <property type="molecule type" value="Genomic_DNA"/>
</dbReference>